<proteinExistence type="predicted"/>
<keyword evidence="1" id="KW-0472">Membrane</keyword>
<sequence>MMKFGEFHAFMRRYFPTFLLGFFICVMSVALSLAMWIDSHWRNHPDNPIYSMLGTTSLGLLLSIGHFAMIRGWRWAMWAVLPVPVATLLMALSLFGNSLPALLLAAMLALPLLALLVFNSSRHREMRRRLVELRRQR</sequence>
<keyword evidence="1" id="KW-1133">Transmembrane helix</keyword>
<keyword evidence="3" id="KW-1185">Reference proteome</keyword>
<feature type="transmembrane region" description="Helical" evidence="1">
    <location>
        <begin position="75"/>
        <end position="95"/>
    </location>
</feature>
<dbReference type="EMBL" id="VAUO01000003">
    <property type="protein sequence ID" value="TLP61907.1"/>
    <property type="molecule type" value="Genomic_DNA"/>
</dbReference>
<name>A0A5R8ZA24_9PSED</name>
<feature type="transmembrane region" description="Helical" evidence="1">
    <location>
        <begin position="49"/>
        <end position="68"/>
    </location>
</feature>
<reference evidence="2 3" key="1">
    <citation type="submission" date="2019-05" db="EMBL/GenBank/DDBJ databases">
        <title>Pseudomonas sp. SC006 isolated from lettuce that can produce HBGAs.</title>
        <authorList>
            <person name="Wang D."/>
            <person name="Liao N."/>
            <person name="Liu D."/>
            <person name="Zhang Z."/>
            <person name="Zou S."/>
        </authorList>
    </citation>
    <scope>NUCLEOTIDE SEQUENCE [LARGE SCALE GENOMIC DNA]</scope>
    <source>
        <strain evidence="2 3">SC006</strain>
    </source>
</reference>
<comment type="caution">
    <text evidence="2">The sequence shown here is derived from an EMBL/GenBank/DDBJ whole genome shotgun (WGS) entry which is preliminary data.</text>
</comment>
<organism evidence="2 3">
    <name type="scientific">Pseudomonas mosselii</name>
    <dbReference type="NCBI Taxonomy" id="78327"/>
    <lineage>
        <taxon>Bacteria</taxon>
        <taxon>Pseudomonadati</taxon>
        <taxon>Pseudomonadota</taxon>
        <taxon>Gammaproteobacteria</taxon>
        <taxon>Pseudomonadales</taxon>
        <taxon>Pseudomonadaceae</taxon>
        <taxon>Pseudomonas</taxon>
    </lineage>
</organism>
<dbReference type="Proteomes" id="UP000309819">
    <property type="component" value="Unassembled WGS sequence"/>
</dbReference>
<evidence type="ECO:0000313" key="2">
    <source>
        <dbReference type="EMBL" id="TLP61907.1"/>
    </source>
</evidence>
<feature type="transmembrane region" description="Helical" evidence="1">
    <location>
        <begin position="14"/>
        <end position="37"/>
    </location>
</feature>
<gene>
    <name evidence="2" type="ORF">FEM01_10510</name>
</gene>
<evidence type="ECO:0000313" key="3">
    <source>
        <dbReference type="Proteomes" id="UP000309819"/>
    </source>
</evidence>
<evidence type="ECO:0000256" key="1">
    <source>
        <dbReference type="SAM" id="Phobius"/>
    </source>
</evidence>
<accession>A0A5R8ZA24</accession>
<feature type="transmembrane region" description="Helical" evidence="1">
    <location>
        <begin position="101"/>
        <end position="119"/>
    </location>
</feature>
<protein>
    <submittedName>
        <fullName evidence="2">Uncharacterized protein</fullName>
    </submittedName>
</protein>
<keyword evidence="1" id="KW-0812">Transmembrane</keyword>
<dbReference type="AlphaFoldDB" id="A0A5R8ZA24"/>